<dbReference type="InterPro" id="IPR020827">
    <property type="entry name" value="Asparaginase/glutaminase_AS1"/>
</dbReference>
<dbReference type="EMBL" id="NRRU01000017">
    <property type="protein sequence ID" value="MBK1712419.1"/>
    <property type="molecule type" value="Genomic_DNA"/>
</dbReference>
<comment type="caution">
    <text evidence="7">The sequence shown here is derived from an EMBL/GenBank/DDBJ whole genome shotgun (WGS) entry which is preliminary data.</text>
</comment>
<gene>
    <name evidence="7" type="ORF">CKO43_06445</name>
</gene>
<dbReference type="PROSITE" id="PS00144">
    <property type="entry name" value="ASN_GLN_ASE_1"/>
    <property type="match status" value="1"/>
</dbReference>
<reference evidence="7" key="2">
    <citation type="journal article" date="2020" name="Microorganisms">
        <title>Osmotic Adaptation and Compatible Solute Biosynthesis of Phototrophic Bacteria as Revealed from Genome Analyses.</title>
        <authorList>
            <person name="Imhoff J.F."/>
            <person name="Rahn T."/>
            <person name="Kunzel S."/>
            <person name="Keller A."/>
            <person name="Neulinger S.C."/>
        </authorList>
    </citation>
    <scope>NUCLEOTIDE SEQUENCE</scope>
    <source>
        <strain evidence="7">IM 151</strain>
    </source>
</reference>
<feature type="domain" description="Asparaginase/glutaminase C-terminal" evidence="6">
    <location>
        <begin position="217"/>
        <end position="309"/>
    </location>
</feature>
<reference evidence="7" key="1">
    <citation type="submission" date="2017-08" db="EMBL/GenBank/DDBJ databases">
        <authorList>
            <person name="Imhoff J.F."/>
            <person name="Rahn T."/>
            <person name="Kuenzel S."/>
            <person name="Neulinger S.C."/>
        </authorList>
    </citation>
    <scope>NUCLEOTIDE SEQUENCE</scope>
    <source>
        <strain evidence="7">IM 151</strain>
    </source>
</reference>
<dbReference type="InterPro" id="IPR037152">
    <property type="entry name" value="L-asparaginase_N_sf"/>
</dbReference>
<sequence>MQSESRVVALIATGGTIAGTAARADDLVGYDAGALSAEQLIAALPALAGQALETWTLARLDSCDMDHATWALLRRELQARLARPDVAGVVVTHGTDTLEETSWFLQRTLDAAKPVVLTAAMRPASAPSPDGPQNLLDAVRLAREPGARGVLVAFGGQVFAGADLRKLHGWRVDAFSAGDAGPVAVFEDGGLRRFRDWPALALHAAPVGDVAPAAWPRVEIVTSHAGASGRIVDALVADGVHGLVIAGTGNGTLHHTLRDAAARAQAAGVAVVRASRCLAGGVVGRAEGSLPQHGTATPAQARIELMLDLMARRR</sequence>
<dbReference type="Pfam" id="PF00710">
    <property type="entry name" value="Asparaginase"/>
    <property type="match status" value="1"/>
</dbReference>
<dbReference type="RefSeq" id="WP_200378198.1">
    <property type="nucleotide sequence ID" value="NZ_NRRU01000017.1"/>
</dbReference>
<dbReference type="PANTHER" id="PTHR11707">
    <property type="entry name" value="L-ASPARAGINASE"/>
    <property type="match status" value="1"/>
</dbReference>
<dbReference type="InterPro" id="IPR004550">
    <property type="entry name" value="AsnASE_II"/>
</dbReference>
<dbReference type="PROSITE" id="PS51732">
    <property type="entry name" value="ASN_GLN_ASE_3"/>
    <property type="match status" value="1"/>
</dbReference>
<keyword evidence="2" id="KW-0378">Hydrolase</keyword>
<evidence type="ECO:0000313" key="7">
    <source>
        <dbReference type="EMBL" id="MBK1712419.1"/>
    </source>
</evidence>
<comment type="similarity">
    <text evidence="1">Belongs to the asparaginase 1 family.</text>
</comment>
<dbReference type="InterPro" id="IPR006034">
    <property type="entry name" value="Asparaginase/glutaminase-like"/>
</dbReference>
<dbReference type="InterPro" id="IPR036152">
    <property type="entry name" value="Asp/glu_Ase-like_sf"/>
</dbReference>
<dbReference type="CDD" id="cd08964">
    <property type="entry name" value="L-asparaginase_II"/>
    <property type="match status" value="1"/>
</dbReference>
<feature type="domain" description="L-asparaginase N-terminal" evidence="5">
    <location>
        <begin position="8"/>
        <end position="192"/>
    </location>
</feature>
<dbReference type="InterPro" id="IPR027473">
    <property type="entry name" value="L-asparaginase_C"/>
</dbReference>
<dbReference type="SMART" id="SM00870">
    <property type="entry name" value="Asparaginase"/>
    <property type="match status" value="1"/>
</dbReference>
<protein>
    <submittedName>
        <fullName evidence="7">L-asparaginase</fullName>
    </submittedName>
</protein>
<dbReference type="InterPro" id="IPR040919">
    <property type="entry name" value="Asparaginase_C"/>
</dbReference>
<keyword evidence="8" id="KW-1185">Reference proteome</keyword>
<accession>A0ABS1DQZ4</accession>
<evidence type="ECO:0000259" key="6">
    <source>
        <dbReference type="Pfam" id="PF17763"/>
    </source>
</evidence>
<dbReference type="PIRSF" id="PIRSF500176">
    <property type="entry name" value="L_ASNase"/>
    <property type="match status" value="1"/>
</dbReference>
<feature type="active site" evidence="4">
    <location>
        <position position="95"/>
    </location>
</feature>
<dbReference type="Gene3D" id="3.40.50.1170">
    <property type="entry name" value="L-asparaginase, N-terminal domain"/>
    <property type="match status" value="1"/>
</dbReference>
<dbReference type="PRINTS" id="PR00139">
    <property type="entry name" value="ASNGLNASE"/>
</dbReference>
<evidence type="ECO:0000256" key="4">
    <source>
        <dbReference type="PROSITE-ProRule" id="PRU10100"/>
    </source>
</evidence>
<dbReference type="PANTHER" id="PTHR11707:SF28">
    <property type="entry name" value="60 KDA LYSOPHOSPHOLIPASE"/>
    <property type="match status" value="1"/>
</dbReference>
<dbReference type="Gene3D" id="3.40.50.40">
    <property type="match status" value="1"/>
</dbReference>
<dbReference type="SUPFAM" id="SSF53774">
    <property type="entry name" value="Glutaminase/Asparaginase"/>
    <property type="match status" value="1"/>
</dbReference>
<dbReference type="InterPro" id="IPR027474">
    <property type="entry name" value="L-asparaginase_N"/>
</dbReference>
<dbReference type="PROSITE" id="PS00917">
    <property type="entry name" value="ASN_GLN_ASE_2"/>
    <property type="match status" value="1"/>
</dbReference>
<name>A0ABS1DQZ4_RUBGE</name>
<evidence type="ECO:0000313" key="8">
    <source>
        <dbReference type="Proteomes" id="UP001041814"/>
    </source>
</evidence>
<dbReference type="PIRSF" id="PIRSF001220">
    <property type="entry name" value="L-ASNase_gatD"/>
    <property type="match status" value="1"/>
</dbReference>
<organism evidence="7 8">
    <name type="scientific">Rubrivivax gelatinosus</name>
    <name type="common">Rhodocyclus gelatinosus</name>
    <name type="synonym">Rhodopseudomonas gelatinosa</name>
    <dbReference type="NCBI Taxonomy" id="28068"/>
    <lineage>
        <taxon>Bacteria</taxon>
        <taxon>Pseudomonadati</taxon>
        <taxon>Pseudomonadota</taxon>
        <taxon>Betaproteobacteria</taxon>
        <taxon>Burkholderiales</taxon>
        <taxon>Sphaerotilaceae</taxon>
        <taxon>Rubrivivax</taxon>
    </lineage>
</organism>
<dbReference type="Proteomes" id="UP001041814">
    <property type="component" value="Unassembled WGS sequence"/>
</dbReference>
<dbReference type="InterPro" id="IPR027475">
    <property type="entry name" value="Asparaginase/glutaminase_AS2"/>
</dbReference>
<dbReference type="SFLD" id="SFLDS00057">
    <property type="entry name" value="Glutaminase/Asparaginase"/>
    <property type="match status" value="1"/>
</dbReference>
<evidence type="ECO:0000259" key="5">
    <source>
        <dbReference type="Pfam" id="PF00710"/>
    </source>
</evidence>
<proteinExistence type="inferred from homology"/>
<evidence type="ECO:0000256" key="3">
    <source>
        <dbReference type="PROSITE-ProRule" id="PRU10099"/>
    </source>
</evidence>
<evidence type="ECO:0000256" key="1">
    <source>
        <dbReference type="ARBA" id="ARBA00010518"/>
    </source>
</evidence>
<dbReference type="Pfam" id="PF17763">
    <property type="entry name" value="Asparaginase_C"/>
    <property type="match status" value="1"/>
</dbReference>
<evidence type="ECO:0000256" key="2">
    <source>
        <dbReference type="ARBA" id="ARBA00022801"/>
    </source>
</evidence>
<feature type="active site" evidence="3">
    <location>
        <position position="16"/>
    </location>
</feature>